<dbReference type="RefSeq" id="WP_053381458.1">
    <property type="nucleotide sequence ID" value="NZ_CP011801.1"/>
</dbReference>
<protein>
    <submittedName>
        <fullName evidence="2">Uncharacterized protein</fullName>
    </submittedName>
</protein>
<dbReference type="STRING" id="42253.NITMOv2_4255"/>
<keyword evidence="3" id="KW-1185">Reference proteome</keyword>
<dbReference type="KEGG" id="nmv:NITMOv2_4255"/>
<dbReference type="AlphaFoldDB" id="A0A0K2GI37"/>
<evidence type="ECO:0000256" key="1">
    <source>
        <dbReference type="SAM" id="MobiDB-lite"/>
    </source>
</evidence>
<organism evidence="2 3">
    <name type="scientific">Nitrospira moscoviensis</name>
    <dbReference type="NCBI Taxonomy" id="42253"/>
    <lineage>
        <taxon>Bacteria</taxon>
        <taxon>Pseudomonadati</taxon>
        <taxon>Nitrospirota</taxon>
        <taxon>Nitrospiria</taxon>
        <taxon>Nitrospirales</taxon>
        <taxon>Nitrospiraceae</taxon>
        <taxon>Nitrospira</taxon>
    </lineage>
</organism>
<dbReference type="Proteomes" id="UP000069205">
    <property type="component" value="Chromosome"/>
</dbReference>
<sequence length="59" mass="6366">MLSGWLKHARGASLQSEKSSHDPDVIRLSGGSIDELHDRWGITGIVSPASDKTVARLLL</sequence>
<gene>
    <name evidence="2" type="ORF">NITMOv2_4255</name>
</gene>
<accession>A0A0K2GI37</accession>
<dbReference type="EMBL" id="CP011801">
    <property type="protein sequence ID" value="ALA60633.1"/>
    <property type="molecule type" value="Genomic_DNA"/>
</dbReference>
<proteinExistence type="predicted"/>
<name>A0A0K2GI37_NITMO</name>
<evidence type="ECO:0000313" key="2">
    <source>
        <dbReference type="EMBL" id="ALA60633.1"/>
    </source>
</evidence>
<reference evidence="2 3" key="1">
    <citation type="journal article" date="2015" name="Proc. Natl. Acad. Sci. U.S.A.">
        <title>Expanded metabolic versatility of ubiquitous nitrite-oxidizing bacteria from the genus Nitrospira.</title>
        <authorList>
            <person name="Koch H."/>
            <person name="Lucker S."/>
            <person name="Albertsen M."/>
            <person name="Kitzinger K."/>
            <person name="Herbold C."/>
            <person name="Spieck E."/>
            <person name="Nielsen P.H."/>
            <person name="Wagner M."/>
            <person name="Daims H."/>
        </authorList>
    </citation>
    <scope>NUCLEOTIDE SEQUENCE [LARGE SCALE GENOMIC DNA]</scope>
    <source>
        <strain evidence="2 3">NSP M-1</strain>
    </source>
</reference>
<evidence type="ECO:0000313" key="3">
    <source>
        <dbReference type="Proteomes" id="UP000069205"/>
    </source>
</evidence>
<feature type="region of interest" description="Disordered" evidence="1">
    <location>
        <begin position="1"/>
        <end position="26"/>
    </location>
</feature>
<dbReference type="PATRIC" id="fig|42253.5.peg.4199"/>